<dbReference type="Proteomes" id="UP000289555">
    <property type="component" value="Chromosome"/>
</dbReference>
<protein>
    <submittedName>
        <fullName evidence="1">Uncharacterized protein</fullName>
    </submittedName>
</protein>
<gene>
    <name evidence="1" type="ORF">HORIV_30040</name>
</gene>
<keyword evidence="2" id="KW-1185">Reference proteome</keyword>
<organism evidence="1 2">
    <name type="scientific">Vreelandella olivaria</name>
    <dbReference type="NCBI Taxonomy" id="390919"/>
    <lineage>
        <taxon>Bacteria</taxon>
        <taxon>Pseudomonadati</taxon>
        <taxon>Pseudomonadota</taxon>
        <taxon>Gammaproteobacteria</taxon>
        <taxon>Oceanospirillales</taxon>
        <taxon>Halomonadaceae</taxon>
        <taxon>Vreelandella</taxon>
    </lineage>
</organism>
<accession>A0ABM7GIN5</accession>
<evidence type="ECO:0000313" key="1">
    <source>
        <dbReference type="EMBL" id="BBI50583.1"/>
    </source>
</evidence>
<evidence type="ECO:0000313" key="2">
    <source>
        <dbReference type="Proteomes" id="UP000289555"/>
    </source>
</evidence>
<proteinExistence type="predicted"/>
<sequence length="61" mass="6589">MEPVVTTSSIISKCAGAVIQNKGPHQIGNPLTAIQGPLEWGILYAFSTHHWNAQWAAELFG</sequence>
<reference evidence="2" key="1">
    <citation type="journal article" date="2019" name="Microbiol. Resour. Announc.">
        <title>Complete Genome Sequence of Halomonas olivaria, a Moderately Halophilic Bacterium Isolated from Olive Processing Effluents, Obtained by Nanopore Sequencing.</title>
        <authorList>
            <person name="Nagata S."/>
            <person name="Ii K.M."/>
            <person name="Tsukimi T."/>
            <person name="Miura M.C."/>
            <person name="Galipon J."/>
            <person name="Arakawa K."/>
        </authorList>
    </citation>
    <scope>NUCLEOTIDE SEQUENCE [LARGE SCALE GENOMIC DNA]</scope>
    <source>
        <strain evidence="2">TYRC17</strain>
    </source>
</reference>
<name>A0ABM7GIN5_9GAMM</name>
<dbReference type="EMBL" id="AP019416">
    <property type="protein sequence ID" value="BBI50583.1"/>
    <property type="molecule type" value="Genomic_DNA"/>
</dbReference>